<organism evidence="2 3">
    <name type="scientific">Streptomyces colonosanans</name>
    <dbReference type="NCBI Taxonomy" id="1428652"/>
    <lineage>
        <taxon>Bacteria</taxon>
        <taxon>Bacillati</taxon>
        <taxon>Actinomycetota</taxon>
        <taxon>Actinomycetes</taxon>
        <taxon>Kitasatosporales</taxon>
        <taxon>Streptomycetaceae</taxon>
        <taxon>Streptomyces</taxon>
    </lineage>
</organism>
<accession>A0A1S2NT89</accession>
<dbReference type="Proteomes" id="UP000179935">
    <property type="component" value="Unassembled WGS sequence"/>
</dbReference>
<dbReference type="SUPFAM" id="SSF53474">
    <property type="entry name" value="alpha/beta-Hydrolases"/>
    <property type="match status" value="1"/>
</dbReference>
<feature type="domain" description="Dienelactone hydrolase" evidence="1">
    <location>
        <begin position="16"/>
        <end position="59"/>
    </location>
</feature>
<dbReference type="EMBL" id="MLYP01000135">
    <property type="protein sequence ID" value="OIJ84591.1"/>
    <property type="molecule type" value="Genomic_DNA"/>
</dbReference>
<sequence length="68" mass="7401">MAYARLMCGRHLDGEAAGLEHEIVVFPGVNHAFFNDTGPNHNANAAAQAYDRVLDWFGRLVDRGGQGC</sequence>
<reference evidence="2 3" key="1">
    <citation type="submission" date="2016-10" db="EMBL/GenBank/DDBJ databases">
        <title>Genome sequence of Streptomyces sp. MUSC 93.</title>
        <authorList>
            <person name="Lee L.-H."/>
            <person name="Ser H.-L."/>
            <person name="Law J.W.-F."/>
        </authorList>
    </citation>
    <scope>NUCLEOTIDE SEQUENCE [LARGE SCALE GENOMIC DNA]</scope>
    <source>
        <strain evidence="2 3">MUSC 93</strain>
    </source>
</reference>
<comment type="caution">
    <text evidence="2">The sequence shown here is derived from an EMBL/GenBank/DDBJ whole genome shotgun (WGS) entry which is preliminary data.</text>
</comment>
<gene>
    <name evidence="2" type="ORF">BIV24_30700</name>
</gene>
<dbReference type="Gene3D" id="3.40.50.1820">
    <property type="entry name" value="alpha/beta hydrolase"/>
    <property type="match status" value="1"/>
</dbReference>
<protein>
    <recommendedName>
        <fullName evidence="1">Dienelactone hydrolase domain-containing protein</fullName>
    </recommendedName>
</protein>
<evidence type="ECO:0000313" key="3">
    <source>
        <dbReference type="Proteomes" id="UP000179935"/>
    </source>
</evidence>
<dbReference type="InterPro" id="IPR029058">
    <property type="entry name" value="AB_hydrolase_fold"/>
</dbReference>
<name>A0A1S2NT89_9ACTN</name>
<dbReference type="STRING" id="1428652.BIV24_30700"/>
<proteinExistence type="predicted"/>
<dbReference type="Pfam" id="PF01738">
    <property type="entry name" value="DLH"/>
    <property type="match status" value="1"/>
</dbReference>
<evidence type="ECO:0000259" key="1">
    <source>
        <dbReference type="Pfam" id="PF01738"/>
    </source>
</evidence>
<dbReference type="InterPro" id="IPR002925">
    <property type="entry name" value="Dienelactn_hydro"/>
</dbReference>
<evidence type="ECO:0000313" key="2">
    <source>
        <dbReference type="EMBL" id="OIJ84591.1"/>
    </source>
</evidence>
<dbReference type="AlphaFoldDB" id="A0A1S2NT89"/>
<keyword evidence="3" id="KW-1185">Reference proteome</keyword>
<dbReference type="GO" id="GO:0016787">
    <property type="term" value="F:hydrolase activity"/>
    <property type="evidence" value="ECO:0007669"/>
    <property type="project" value="InterPro"/>
</dbReference>